<dbReference type="CDD" id="cd06223">
    <property type="entry name" value="PRTases_typeI"/>
    <property type="match status" value="1"/>
</dbReference>
<comment type="caution">
    <text evidence="2">The sequence shown here is derived from an EMBL/GenBank/DDBJ whole genome shotgun (WGS) entry which is preliminary data.</text>
</comment>
<organism evidence="2 3">
    <name type="scientific">Shewanella holmiensis</name>
    <dbReference type="NCBI Taxonomy" id="2952222"/>
    <lineage>
        <taxon>Bacteria</taxon>
        <taxon>Pseudomonadati</taxon>
        <taxon>Pseudomonadota</taxon>
        <taxon>Gammaproteobacteria</taxon>
        <taxon>Alteromonadales</taxon>
        <taxon>Shewanellaceae</taxon>
        <taxon>Shewanella</taxon>
    </lineage>
</organism>
<protein>
    <submittedName>
        <fullName evidence="2">ComF family protein</fullName>
    </submittedName>
</protein>
<dbReference type="EMBL" id="JAMTCD010000012">
    <property type="protein sequence ID" value="MCT7942235.1"/>
    <property type="molecule type" value="Genomic_DNA"/>
</dbReference>
<evidence type="ECO:0000313" key="3">
    <source>
        <dbReference type="Proteomes" id="UP001155546"/>
    </source>
</evidence>
<reference evidence="2" key="1">
    <citation type="journal article" date="2023" name="Int. J. Syst. Evol. Microbiol.">
        <title>&lt;i&gt;Shewanella septentrionalis&lt;/i&gt; sp. nov. and &lt;i&gt;Shewanella holmiensis&lt;/i&gt; sp. nov., isolated from Baltic Sea water and sediments.</title>
        <authorList>
            <person name="Martin-Rodriguez A.J."/>
            <person name="Thorell K."/>
            <person name="Joffre E."/>
            <person name="Jensie-Markopoulos S."/>
            <person name="Moore E.R.B."/>
            <person name="Sjoling A."/>
        </authorList>
    </citation>
    <scope>NUCLEOTIDE SEQUENCE</scope>
    <source>
        <strain evidence="2">SP1S2-7</strain>
    </source>
</reference>
<dbReference type="InterPro" id="IPR000836">
    <property type="entry name" value="PRTase_dom"/>
</dbReference>
<dbReference type="Proteomes" id="UP001155546">
    <property type="component" value="Unassembled WGS sequence"/>
</dbReference>
<gene>
    <name evidence="2" type="ORF">NE535_10575</name>
</gene>
<sequence>MRKKFFNDNESDKDVGISSLLWLTKMRQLLHHFSFELRRSLPNRCLLCQQRIDQQGYQQTFPQRMLTGICQTCLVSGLYQTEVCLGCAKPLTLLQEYCGRCMVSLPIKVIAPCSYHQGLGHLVSAIKYQRQMAALNVLSQQLAYRIQQLVNYGLIDLPQVIIPVPLHTNRLRQRGFNQAWLIAKQLSDLLDIPMDDEYIFRCQDTTPQAGLDGKQRRDNCHQAFALKVQQQPLNTGGTLAPYQHVAIVDDVVTTGTTVNEIAILLKQHHIATQAWCLARAEAPELRESL</sequence>
<dbReference type="SUPFAM" id="SSF53271">
    <property type="entry name" value="PRTase-like"/>
    <property type="match status" value="1"/>
</dbReference>
<dbReference type="RefSeq" id="WP_261298613.1">
    <property type="nucleotide sequence ID" value="NZ_JAMTCD010000012.1"/>
</dbReference>
<accession>A0A9X2WN48</accession>
<dbReference type="Gene3D" id="3.40.50.2020">
    <property type="match status" value="1"/>
</dbReference>
<proteinExistence type="inferred from homology"/>
<dbReference type="InterPro" id="IPR051910">
    <property type="entry name" value="ComF/GntX_DNA_util-trans"/>
</dbReference>
<keyword evidence="3" id="KW-1185">Reference proteome</keyword>
<evidence type="ECO:0000313" key="2">
    <source>
        <dbReference type="EMBL" id="MCT7942235.1"/>
    </source>
</evidence>
<dbReference type="InterPro" id="IPR029057">
    <property type="entry name" value="PRTase-like"/>
</dbReference>
<dbReference type="AlphaFoldDB" id="A0A9X2WN48"/>
<evidence type="ECO:0000256" key="1">
    <source>
        <dbReference type="ARBA" id="ARBA00008007"/>
    </source>
</evidence>
<comment type="similarity">
    <text evidence="1">Belongs to the ComF/GntX family.</text>
</comment>
<dbReference type="PANTHER" id="PTHR47505">
    <property type="entry name" value="DNA UTILIZATION PROTEIN YHGH"/>
    <property type="match status" value="1"/>
</dbReference>
<dbReference type="PANTHER" id="PTHR47505:SF1">
    <property type="entry name" value="DNA UTILIZATION PROTEIN YHGH"/>
    <property type="match status" value="1"/>
</dbReference>
<name>A0A9X2WN48_9GAMM</name>